<dbReference type="InterPro" id="IPR044607">
    <property type="entry name" value="RKD-like"/>
</dbReference>
<dbReference type="GO" id="GO:0003700">
    <property type="term" value="F:DNA-binding transcription factor activity"/>
    <property type="evidence" value="ECO:0007669"/>
    <property type="project" value="InterPro"/>
</dbReference>
<dbReference type="InterPro" id="IPR003035">
    <property type="entry name" value="RWP-RK_dom"/>
</dbReference>
<dbReference type="PANTHER" id="PTHR46373:SF12">
    <property type="entry name" value="PROTEIN RKD5"/>
    <property type="match status" value="1"/>
</dbReference>
<feature type="domain" description="RWP-RK" evidence="7">
    <location>
        <begin position="197"/>
        <end position="281"/>
    </location>
</feature>
<comment type="function">
    <text evidence="1">Putative transcription factor.</text>
</comment>
<sequence>MTSPIQPPLHCRLLSALFVFKNNLNQELIRSVHVYKVCTEVGEEERRVEREFLFSPTSCLEIHTPSFGHQLLPGSTADITKWRHQEGEAVGLWLCILAFDAAKPSTSSPIPPILCFSRNPRLKSVQSLASDLNKVFQLRGLQTQISGSSILERTFTDENVVIANSRRHHQDPISHSCFSVMQQLSKDKENGINLPETSVSIKKKRAATEHVASIALRDLEKYFNLPIAEASKKLKVGLTVLKRKCREYGILRWPHRKIKSLDTLIHSVQEEVTRQELENKAAGAKAAARRKQMLESEKKCIETTPFMELQRETKLFRQDVFKRRHRAKAQSKKSDDKHLRC</sequence>
<organism evidence="8 9">
    <name type="scientific">Dioscorea cayennensis subsp. rotundata</name>
    <name type="common">White Guinea yam</name>
    <name type="synonym">Dioscorea rotundata</name>
    <dbReference type="NCBI Taxonomy" id="55577"/>
    <lineage>
        <taxon>Eukaryota</taxon>
        <taxon>Viridiplantae</taxon>
        <taxon>Streptophyta</taxon>
        <taxon>Embryophyta</taxon>
        <taxon>Tracheophyta</taxon>
        <taxon>Spermatophyta</taxon>
        <taxon>Magnoliopsida</taxon>
        <taxon>Liliopsida</taxon>
        <taxon>Dioscoreales</taxon>
        <taxon>Dioscoreaceae</taxon>
        <taxon>Dioscorea</taxon>
    </lineage>
</organism>
<evidence type="ECO:0000313" key="9">
    <source>
        <dbReference type="RefSeq" id="XP_039132809.1"/>
    </source>
</evidence>
<evidence type="ECO:0000256" key="5">
    <source>
        <dbReference type="ARBA" id="ARBA00023163"/>
    </source>
</evidence>
<evidence type="ECO:0000256" key="1">
    <source>
        <dbReference type="ARBA" id="ARBA00004049"/>
    </source>
</evidence>
<evidence type="ECO:0000256" key="3">
    <source>
        <dbReference type="ARBA" id="ARBA00023054"/>
    </source>
</evidence>
<protein>
    <submittedName>
        <fullName evidence="9">Protein RKD5</fullName>
    </submittedName>
</protein>
<dbReference type="PANTHER" id="PTHR46373">
    <property type="entry name" value="PROTEIN RKD4"/>
    <property type="match status" value="1"/>
</dbReference>
<evidence type="ECO:0000256" key="2">
    <source>
        <dbReference type="ARBA" id="ARBA00023015"/>
    </source>
</evidence>
<dbReference type="GeneID" id="120269626"/>
<evidence type="ECO:0000259" key="7">
    <source>
        <dbReference type="PROSITE" id="PS51519"/>
    </source>
</evidence>
<proteinExistence type="predicted"/>
<evidence type="ECO:0000256" key="4">
    <source>
        <dbReference type="ARBA" id="ARBA00023125"/>
    </source>
</evidence>
<gene>
    <name evidence="9" type="primary">LOC120269626</name>
</gene>
<evidence type="ECO:0000313" key="8">
    <source>
        <dbReference type="Proteomes" id="UP001515500"/>
    </source>
</evidence>
<keyword evidence="6" id="KW-0539">Nucleus</keyword>
<keyword evidence="5" id="KW-0804">Transcription</keyword>
<keyword evidence="8" id="KW-1185">Reference proteome</keyword>
<keyword evidence="2" id="KW-0805">Transcription regulation</keyword>
<dbReference type="Proteomes" id="UP001515500">
    <property type="component" value="Chromosome 2"/>
</dbReference>
<dbReference type="PROSITE" id="PS51519">
    <property type="entry name" value="RWP_RK"/>
    <property type="match status" value="1"/>
</dbReference>
<accession>A0AB40C2H1</accession>
<reference evidence="9" key="1">
    <citation type="submission" date="2025-08" db="UniProtKB">
        <authorList>
            <consortium name="RefSeq"/>
        </authorList>
    </citation>
    <scope>IDENTIFICATION</scope>
</reference>
<name>A0AB40C2H1_DIOCR</name>
<dbReference type="GO" id="GO:0003677">
    <property type="term" value="F:DNA binding"/>
    <property type="evidence" value="ECO:0007669"/>
    <property type="project" value="UniProtKB-KW"/>
</dbReference>
<dbReference type="Pfam" id="PF02042">
    <property type="entry name" value="RWP-RK"/>
    <property type="match status" value="1"/>
</dbReference>
<evidence type="ECO:0000256" key="6">
    <source>
        <dbReference type="ARBA" id="ARBA00023242"/>
    </source>
</evidence>
<dbReference type="RefSeq" id="XP_039132809.1">
    <property type="nucleotide sequence ID" value="XM_039276875.1"/>
</dbReference>
<dbReference type="AlphaFoldDB" id="A0AB40C2H1"/>
<keyword evidence="3" id="KW-0175">Coiled coil</keyword>
<keyword evidence="4" id="KW-0238">DNA-binding</keyword>